<organism evidence="7 8">
    <name type="scientific">Devosia ginsengisoli</name>
    <dbReference type="NCBI Taxonomy" id="400770"/>
    <lineage>
        <taxon>Bacteria</taxon>
        <taxon>Pseudomonadati</taxon>
        <taxon>Pseudomonadota</taxon>
        <taxon>Alphaproteobacteria</taxon>
        <taxon>Hyphomicrobiales</taxon>
        <taxon>Devosiaceae</taxon>
        <taxon>Devosia</taxon>
    </lineage>
</organism>
<dbReference type="InterPro" id="IPR013858">
    <property type="entry name" value="Peptidase_M10B_C"/>
</dbReference>
<dbReference type="Pfam" id="PF08548">
    <property type="entry name" value="Peptidase_M10_C"/>
    <property type="match status" value="1"/>
</dbReference>
<dbReference type="GO" id="GO:0005615">
    <property type="term" value="C:extracellular space"/>
    <property type="evidence" value="ECO:0007669"/>
    <property type="project" value="InterPro"/>
</dbReference>
<feature type="domain" description="Peptidase M10 serralysin C-terminal" evidence="6">
    <location>
        <begin position="305"/>
        <end position="435"/>
    </location>
</feature>
<protein>
    <recommendedName>
        <fullName evidence="6">Peptidase M10 serralysin C-terminal domain-containing protein</fullName>
    </recommendedName>
</protein>
<comment type="cofactor">
    <cofactor evidence="1">
        <name>Ca(2+)</name>
        <dbReference type="ChEBI" id="CHEBI:29108"/>
    </cofactor>
</comment>
<dbReference type="SUPFAM" id="SSF51120">
    <property type="entry name" value="beta-Roll"/>
    <property type="match status" value="3"/>
</dbReference>
<gene>
    <name evidence="7" type="ORF">FPZ08_08035</name>
</gene>
<evidence type="ECO:0000313" key="8">
    <source>
        <dbReference type="Proteomes" id="UP000315364"/>
    </source>
</evidence>
<sequence>MVPGRVATPPIPRPSPSHPAMPSPYTPPADYFGTITVGVTATDTHGASDTSTFTVNVAAVNDAPVITTSDLVGEVTEPMTATIEQDTGIISVVDDAPGVTFAVDNPVNEFGEFYIDASTGEWTFTLGTGPAVQALSLGDAPTTTFRVIITDAGGLQTTADIVITINGTNEVFDGTPYDDFYIGTPFVDEITGGAGDDTLYGGSDDDFIDGGDGDDTMDGGSGNDTIFGRDGDDTIDGGSGDDFIGAGTGDDLVNGGSGNDTIHGGQGDDTIHGNGGGDMLYGGGGDDTIHGGDGDDLLDGGGGHDNLYGGSGDDILWGGTGRDTLTGGAGADTFKFISVEDSSRVGKRDTITDFEAGDKIDLTQFDANSDLSGHQQFIFRGLGANNRAEEAGYLKYMHDGNQTILVGGVDNDGDGLGDFILAIDGILHLTSDDFVLGSVVDLELDTGTVDDETFYSVNGRDVFTGGGGSDTFVIDNIGQSSFANWDVITDFGSDDYIDLRGMDLNIDSLFHALNGNSTVQHGDIKLYQSGNDTFILGDQNGDRQADFKIQLLDINMHDVTLDNFIL</sequence>
<keyword evidence="8" id="KW-1185">Reference proteome</keyword>
<dbReference type="GO" id="GO:0005509">
    <property type="term" value="F:calcium ion binding"/>
    <property type="evidence" value="ECO:0007669"/>
    <property type="project" value="InterPro"/>
</dbReference>
<feature type="compositionally biased region" description="Pro residues" evidence="5">
    <location>
        <begin position="9"/>
        <end position="26"/>
    </location>
</feature>
<dbReference type="PROSITE" id="PS00330">
    <property type="entry name" value="HEMOLYSIN_CALCIUM"/>
    <property type="match status" value="4"/>
</dbReference>
<comment type="subcellular location">
    <subcellularLocation>
        <location evidence="2">Secreted</location>
    </subcellularLocation>
</comment>
<reference evidence="7 8" key="1">
    <citation type="submission" date="2019-07" db="EMBL/GenBank/DDBJ databases">
        <title>Full genome sequence of Devosia sp. Gsoil 520.</title>
        <authorList>
            <person name="Im W.-T."/>
        </authorList>
    </citation>
    <scope>NUCLEOTIDE SEQUENCE [LARGE SCALE GENOMIC DNA]</scope>
    <source>
        <strain evidence="7 8">Gsoil 520</strain>
    </source>
</reference>
<evidence type="ECO:0000259" key="6">
    <source>
        <dbReference type="Pfam" id="PF08548"/>
    </source>
</evidence>
<evidence type="ECO:0000256" key="1">
    <source>
        <dbReference type="ARBA" id="ARBA00001913"/>
    </source>
</evidence>
<dbReference type="KEGG" id="dea:FPZ08_08035"/>
<keyword evidence="4" id="KW-0677">Repeat</keyword>
<dbReference type="AlphaFoldDB" id="A0A5B8LSH6"/>
<dbReference type="Pfam" id="PF00353">
    <property type="entry name" value="HemolysinCabind"/>
    <property type="match status" value="5"/>
</dbReference>
<dbReference type="Gene3D" id="2.150.10.10">
    <property type="entry name" value="Serralysin-like metalloprotease, C-terminal"/>
    <property type="match status" value="4"/>
</dbReference>
<keyword evidence="3" id="KW-0964">Secreted</keyword>
<evidence type="ECO:0000256" key="4">
    <source>
        <dbReference type="ARBA" id="ARBA00022737"/>
    </source>
</evidence>
<dbReference type="OrthoDB" id="5618759at2"/>
<dbReference type="InterPro" id="IPR050557">
    <property type="entry name" value="RTX_toxin/Mannuronan_C5-epim"/>
</dbReference>
<dbReference type="PRINTS" id="PR00313">
    <property type="entry name" value="CABNDNGRPT"/>
</dbReference>
<dbReference type="Proteomes" id="UP000315364">
    <property type="component" value="Chromosome"/>
</dbReference>
<dbReference type="EMBL" id="CP042304">
    <property type="protein sequence ID" value="QDZ10705.1"/>
    <property type="molecule type" value="Genomic_DNA"/>
</dbReference>
<dbReference type="InterPro" id="IPR018511">
    <property type="entry name" value="Hemolysin-typ_Ca-bd_CS"/>
</dbReference>
<dbReference type="InterPro" id="IPR001343">
    <property type="entry name" value="Hemolysn_Ca-bd"/>
</dbReference>
<accession>A0A5B8LSH6</accession>
<evidence type="ECO:0000313" key="7">
    <source>
        <dbReference type="EMBL" id="QDZ10705.1"/>
    </source>
</evidence>
<dbReference type="InterPro" id="IPR011049">
    <property type="entry name" value="Serralysin-like_metalloprot_C"/>
</dbReference>
<dbReference type="PANTHER" id="PTHR38340:SF1">
    <property type="entry name" value="S-LAYER PROTEIN"/>
    <property type="match status" value="1"/>
</dbReference>
<evidence type="ECO:0000256" key="5">
    <source>
        <dbReference type="SAM" id="MobiDB-lite"/>
    </source>
</evidence>
<evidence type="ECO:0000256" key="3">
    <source>
        <dbReference type="ARBA" id="ARBA00022525"/>
    </source>
</evidence>
<dbReference type="PANTHER" id="PTHR38340">
    <property type="entry name" value="S-LAYER PROTEIN"/>
    <property type="match status" value="1"/>
</dbReference>
<evidence type="ECO:0000256" key="2">
    <source>
        <dbReference type="ARBA" id="ARBA00004613"/>
    </source>
</evidence>
<name>A0A5B8LSH6_9HYPH</name>
<feature type="region of interest" description="Disordered" evidence="5">
    <location>
        <begin position="1"/>
        <end position="26"/>
    </location>
</feature>
<proteinExistence type="predicted"/>